<dbReference type="FunFam" id="3.40.50.300:FF:000031">
    <property type="entry name" value="Eukaryotic initiation factor 4A-III"/>
    <property type="match status" value="1"/>
</dbReference>
<dbReference type="AlphaFoldDB" id="A0A6C0D820"/>
<dbReference type="EC" id="3.6.4.13" evidence="1"/>
<dbReference type="SMART" id="SM00487">
    <property type="entry name" value="DEXDc"/>
    <property type="match status" value="1"/>
</dbReference>
<dbReference type="PROSITE" id="PS51192">
    <property type="entry name" value="HELICASE_ATP_BIND_1"/>
    <property type="match status" value="1"/>
</dbReference>
<keyword evidence="4" id="KW-0347">Helicase</keyword>
<keyword evidence="2" id="KW-0547">Nucleotide-binding</keyword>
<dbReference type="InterPro" id="IPR014001">
    <property type="entry name" value="Helicase_ATP-bd"/>
</dbReference>
<dbReference type="Pfam" id="PF00271">
    <property type="entry name" value="Helicase_C"/>
    <property type="match status" value="1"/>
</dbReference>
<dbReference type="Gene3D" id="3.40.50.300">
    <property type="entry name" value="P-loop containing nucleotide triphosphate hydrolases"/>
    <property type="match status" value="2"/>
</dbReference>
<evidence type="ECO:0000313" key="10">
    <source>
        <dbReference type="EMBL" id="QHT12294.1"/>
    </source>
</evidence>
<dbReference type="InterPro" id="IPR011545">
    <property type="entry name" value="DEAD/DEAH_box_helicase_dom"/>
</dbReference>
<dbReference type="SUPFAM" id="SSF52540">
    <property type="entry name" value="P-loop containing nucleoside triphosphate hydrolases"/>
    <property type="match status" value="1"/>
</dbReference>
<sequence>MESENVKVYKAFDDMGLPDNLLRGIYSYGFEKPSKIQEKAIVPIRERCDILAQAQSGTGKTGAFTIGSMSVIDVTLNKPQVFVLVPTQELAKQIYNVAKSIGSYLPVNCYCATGGTPIKDDITAIENGVQFIVGTPGRMYYLMERKILKTRDIKVLVLDEADQMLEDRFYKQVMCILDIGFPNTTKVALFSATMPKEVIEVANKLLQDPVRILVPAEEVTLDGIEQFIVEVEKDEWKYEALCDIYKQLNINQAIIYCNKRQSAEWLSDKLSNDGYPLLCIHGDMENAERRRRMQEFRDGKVRVLISTDLLARGIDVQQISLVMNFELPNNRENYIHRIGRSGRYGRKGVAINIVSTNEKRMKEEIETHYSVKMKELPMDLAKIILS</sequence>
<evidence type="ECO:0000256" key="1">
    <source>
        <dbReference type="ARBA" id="ARBA00012552"/>
    </source>
</evidence>
<organism evidence="10">
    <name type="scientific">viral metagenome</name>
    <dbReference type="NCBI Taxonomy" id="1070528"/>
    <lineage>
        <taxon>unclassified sequences</taxon>
        <taxon>metagenomes</taxon>
        <taxon>organismal metagenomes</taxon>
    </lineage>
</organism>
<dbReference type="Pfam" id="PF00270">
    <property type="entry name" value="DEAD"/>
    <property type="match status" value="1"/>
</dbReference>
<accession>A0A6C0D820</accession>
<dbReference type="InterPro" id="IPR001650">
    <property type="entry name" value="Helicase_C-like"/>
</dbReference>
<evidence type="ECO:0000259" key="8">
    <source>
        <dbReference type="PROSITE" id="PS51194"/>
    </source>
</evidence>
<dbReference type="PROSITE" id="PS51195">
    <property type="entry name" value="Q_MOTIF"/>
    <property type="match status" value="1"/>
</dbReference>
<dbReference type="InterPro" id="IPR027417">
    <property type="entry name" value="P-loop_NTPase"/>
</dbReference>
<keyword evidence="3" id="KW-0378">Hydrolase</keyword>
<dbReference type="GO" id="GO:0005524">
    <property type="term" value="F:ATP binding"/>
    <property type="evidence" value="ECO:0007669"/>
    <property type="project" value="UniProtKB-KW"/>
</dbReference>
<keyword evidence="5" id="KW-0067">ATP-binding</keyword>
<reference evidence="10" key="1">
    <citation type="journal article" date="2020" name="Nature">
        <title>Giant virus diversity and host interactions through global metagenomics.</title>
        <authorList>
            <person name="Schulz F."/>
            <person name="Roux S."/>
            <person name="Paez-Espino D."/>
            <person name="Jungbluth S."/>
            <person name="Walsh D.A."/>
            <person name="Denef V.J."/>
            <person name="McMahon K.D."/>
            <person name="Konstantinidis K.T."/>
            <person name="Eloe-Fadrosh E.A."/>
            <person name="Kyrpides N.C."/>
            <person name="Woyke T."/>
        </authorList>
    </citation>
    <scope>NUCLEOTIDE SEQUENCE</scope>
    <source>
        <strain evidence="10">GVMAG-M-3300023174-129</strain>
    </source>
</reference>
<evidence type="ECO:0000256" key="4">
    <source>
        <dbReference type="ARBA" id="ARBA00022806"/>
    </source>
</evidence>
<dbReference type="EMBL" id="MN739543">
    <property type="protein sequence ID" value="QHT12294.1"/>
    <property type="molecule type" value="Genomic_DNA"/>
</dbReference>
<evidence type="ECO:0000256" key="6">
    <source>
        <dbReference type="ARBA" id="ARBA00022884"/>
    </source>
</evidence>
<evidence type="ECO:0000259" key="7">
    <source>
        <dbReference type="PROSITE" id="PS51192"/>
    </source>
</evidence>
<evidence type="ECO:0000259" key="9">
    <source>
        <dbReference type="PROSITE" id="PS51195"/>
    </source>
</evidence>
<dbReference type="InterPro" id="IPR014014">
    <property type="entry name" value="RNA_helicase_DEAD_Q_motif"/>
</dbReference>
<feature type="domain" description="DEAD-box RNA helicase Q" evidence="9">
    <location>
        <begin position="10"/>
        <end position="38"/>
    </location>
</feature>
<dbReference type="GO" id="GO:0003724">
    <property type="term" value="F:RNA helicase activity"/>
    <property type="evidence" value="ECO:0007669"/>
    <property type="project" value="UniProtKB-EC"/>
</dbReference>
<evidence type="ECO:0000256" key="2">
    <source>
        <dbReference type="ARBA" id="ARBA00022741"/>
    </source>
</evidence>
<proteinExistence type="predicted"/>
<name>A0A6C0D820_9ZZZZ</name>
<evidence type="ECO:0000256" key="5">
    <source>
        <dbReference type="ARBA" id="ARBA00022840"/>
    </source>
</evidence>
<feature type="domain" description="Helicase C-terminal" evidence="8">
    <location>
        <begin position="223"/>
        <end position="384"/>
    </location>
</feature>
<evidence type="ECO:0000256" key="3">
    <source>
        <dbReference type="ARBA" id="ARBA00022801"/>
    </source>
</evidence>
<dbReference type="PROSITE" id="PS51194">
    <property type="entry name" value="HELICASE_CTER"/>
    <property type="match status" value="1"/>
</dbReference>
<dbReference type="SMART" id="SM00490">
    <property type="entry name" value="HELICc"/>
    <property type="match status" value="1"/>
</dbReference>
<dbReference type="PANTHER" id="PTHR47958">
    <property type="entry name" value="ATP-DEPENDENT RNA HELICASE DBP3"/>
    <property type="match status" value="1"/>
</dbReference>
<dbReference type="CDD" id="cd18787">
    <property type="entry name" value="SF2_C_DEAD"/>
    <property type="match status" value="1"/>
</dbReference>
<protein>
    <recommendedName>
        <fullName evidence="1">RNA helicase</fullName>
        <ecNumber evidence="1">3.6.4.13</ecNumber>
    </recommendedName>
</protein>
<feature type="domain" description="Helicase ATP-binding" evidence="7">
    <location>
        <begin position="41"/>
        <end position="212"/>
    </location>
</feature>
<dbReference type="GO" id="GO:0016787">
    <property type="term" value="F:hydrolase activity"/>
    <property type="evidence" value="ECO:0007669"/>
    <property type="project" value="UniProtKB-KW"/>
</dbReference>
<dbReference type="GO" id="GO:0003723">
    <property type="term" value="F:RNA binding"/>
    <property type="evidence" value="ECO:0007669"/>
    <property type="project" value="UniProtKB-KW"/>
</dbReference>
<keyword evidence="6" id="KW-0694">RNA-binding</keyword>